<protein>
    <recommendedName>
        <fullName evidence="3">PAAR domain-containing protein</fullName>
    </recommendedName>
</protein>
<reference evidence="1 2" key="1">
    <citation type="submission" date="2020-08" db="EMBL/GenBank/DDBJ databases">
        <title>Emergence and comparative genomics analysis of Citrobacter in Fennec fox imported from North Africa to China.</title>
        <authorList>
            <person name="Zheng B."/>
        </authorList>
    </citation>
    <scope>NUCLEOTIDE SEQUENCE [LARGE SCALE GENOMIC DNA]</scope>
    <source>
        <strain evidence="1 2">FF141</strain>
    </source>
</reference>
<evidence type="ECO:0000313" key="1">
    <source>
        <dbReference type="EMBL" id="MBC2621989.1"/>
    </source>
</evidence>
<organism evidence="1 2">
    <name type="scientific">Citrobacter cronae</name>
    <dbReference type="NCBI Taxonomy" id="1748967"/>
    <lineage>
        <taxon>Bacteria</taxon>
        <taxon>Pseudomonadati</taxon>
        <taxon>Pseudomonadota</taxon>
        <taxon>Gammaproteobacteria</taxon>
        <taxon>Enterobacterales</taxon>
        <taxon>Enterobacteriaceae</taxon>
        <taxon>Citrobacter</taxon>
        <taxon>Citrobacter freundii complex</taxon>
    </lineage>
</organism>
<proteinExistence type="predicted"/>
<evidence type="ECO:0008006" key="3">
    <source>
        <dbReference type="Google" id="ProtNLM"/>
    </source>
</evidence>
<dbReference type="RefSeq" id="WP_185656265.1">
    <property type="nucleotide sequence ID" value="NZ_JACLAG010000006.1"/>
</dbReference>
<gene>
    <name evidence="1" type="ORF">H7I73_20370</name>
</gene>
<dbReference type="AlphaFoldDB" id="A0A7X1BRX0"/>
<dbReference type="EMBL" id="JACLAG010000006">
    <property type="protein sequence ID" value="MBC2621989.1"/>
    <property type="molecule type" value="Genomic_DNA"/>
</dbReference>
<sequence>MKQFTNEATQQMLAEFDKSPFSESDLAAMDVGARQIIEQNAERDRQHPVTAIWRVAVEGSLTARGGVVTAVDSARTMDLGNGKIIKIAVEGDLVAYEDGTSARIVSSAGQKATHFDKGLALVGSVLDNGDEIISTPQDTLVLLSRKGMPEAPDFLAIPGGVTHGVSI</sequence>
<accession>A0A7X1BRX0</accession>
<comment type="caution">
    <text evidence="1">The sequence shown here is derived from an EMBL/GenBank/DDBJ whole genome shotgun (WGS) entry which is preliminary data.</text>
</comment>
<evidence type="ECO:0000313" key="2">
    <source>
        <dbReference type="Proteomes" id="UP000548504"/>
    </source>
</evidence>
<name>A0A7X1BRX0_9ENTR</name>
<dbReference type="Proteomes" id="UP000548504">
    <property type="component" value="Unassembled WGS sequence"/>
</dbReference>